<dbReference type="Proteomes" id="UP000232145">
    <property type="component" value="Unassembled WGS sequence"/>
</dbReference>
<keyword evidence="1" id="KW-1133">Transmembrane helix</keyword>
<dbReference type="InterPro" id="IPR006626">
    <property type="entry name" value="PbH1"/>
</dbReference>
<dbReference type="Pfam" id="PF13229">
    <property type="entry name" value="Beta_helix"/>
    <property type="match status" value="1"/>
</dbReference>
<dbReference type="InterPro" id="IPR022442">
    <property type="entry name" value="SO_2930-like_dom"/>
</dbReference>
<protein>
    <recommendedName>
        <fullName evidence="2">Right handed beta helix domain-containing protein</fullName>
    </recommendedName>
</protein>
<dbReference type="SMART" id="SM00710">
    <property type="entry name" value="PbH1"/>
    <property type="match status" value="7"/>
</dbReference>
<name>A0A2N0AKW4_9LEPT</name>
<evidence type="ECO:0000313" key="4">
    <source>
        <dbReference type="Proteomes" id="UP000232145"/>
    </source>
</evidence>
<dbReference type="OrthoDB" id="9795486at2"/>
<evidence type="ECO:0000259" key="2">
    <source>
        <dbReference type="Pfam" id="PF13229"/>
    </source>
</evidence>
<keyword evidence="1" id="KW-0812">Transmembrane</keyword>
<reference evidence="3 4" key="1">
    <citation type="submission" date="2017-07" db="EMBL/GenBank/DDBJ databases">
        <title>Leptospira spp. isolated from tropical soils.</title>
        <authorList>
            <person name="Thibeaux R."/>
            <person name="Iraola G."/>
            <person name="Ferres I."/>
            <person name="Bierque E."/>
            <person name="Girault D."/>
            <person name="Soupe-Gilbert M.-E."/>
            <person name="Picardeau M."/>
            <person name="Goarant C."/>
        </authorList>
    </citation>
    <scope>NUCLEOTIDE SEQUENCE [LARGE SCALE GENOMIC DNA]</scope>
    <source>
        <strain evidence="3 4">FH2-B-A1</strain>
    </source>
</reference>
<dbReference type="Gene3D" id="2.160.20.10">
    <property type="entry name" value="Single-stranded right-handed beta-helix, Pectin lyase-like"/>
    <property type="match status" value="1"/>
</dbReference>
<dbReference type="SUPFAM" id="SSF51126">
    <property type="entry name" value="Pectin lyase-like"/>
    <property type="match status" value="1"/>
</dbReference>
<feature type="transmembrane region" description="Helical" evidence="1">
    <location>
        <begin position="7"/>
        <end position="27"/>
    </location>
</feature>
<dbReference type="EMBL" id="NPDX01000001">
    <property type="protein sequence ID" value="PJZ84910.1"/>
    <property type="molecule type" value="Genomic_DNA"/>
</dbReference>
<evidence type="ECO:0000313" key="3">
    <source>
        <dbReference type="EMBL" id="PJZ84910.1"/>
    </source>
</evidence>
<dbReference type="InterPro" id="IPR011050">
    <property type="entry name" value="Pectin_lyase_fold/virulence"/>
</dbReference>
<feature type="domain" description="Right handed beta helix" evidence="2">
    <location>
        <begin position="99"/>
        <end position="261"/>
    </location>
</feature>
<dbReference type="AlphaFoldDB" id="A0A2N0AKW4"/>
<keyword evidence="1" id="KW-0472">Membrane</keyword>
<organism evidence="3 4">
    <name type="scientific">Leptospira harrisiae</name>
    <dbReference type="NCBI Taxonomy" id="2023189"/>
    <lineage>
        <taxon>Bacteria</taxon>
        <taxon>Pseudomonadati</taxon>
        <taxon>Spirochaetota</taxon>
        <taxon>Spirochaetia</taxon>
        <taxon>Leptospirales</taxon>
        <taxon>Leptospiraceae</taxon>
        <taxon>Leptospira</taxon>
    </lineage>
</organism>
<dbReference type="NCBIfam" id="TIGR03805">
    <property type="entry name" value="beta_helix_1"/>
    <property type="match status" value="1"/>
</dbReference>
<evidence type="ECO:0000256" key="1">
    <source>
        <dbReference type="SAM" id="Phobius"/>
    </source>
</evidence>
<comment type="caution">
    <text evidence="3">The sequence shown here is derived from an EMBL/GenBank/DDBJ whole genome shotgun (WGS) entry which is preliminary data.</text>
</comment>
<proteinExistence type="predicted"/>
<gene>
    <name evidence="3" type="ORF">CH364_01115</name>
</gene>
<keyword evidence="4" id="KW-1185">Reference proteome</keyword>
<dbReference type="InterPro" id="IPR012334">
    <property type="entry name" value="Pectin_lyas_fold"/>
</dbReference>
<accession>A0A2N0AKW4</accession>
<dbReference type="InterPro" id="IPR039448">
    <property type="entry name" value="Beta_helix"/>
</dbReference>
<sequence length="503" mass="55260">MFKINRSVLLILVVLLLPVLYVSFLYVSRQEKRTTPVFPAQFIDSKKFCVGKEQKLFKFSPAETQKLQTILNSLEECTTIELSAGKFIFNNSLSISGTNGIILKGAGKKQTTIQFVNAGNVNGVDIEASHNFTIRDLQILDSPKNGLEIRLSENILIDSIDVTWSAHEGEAKKKNGAYGVYPVNVINVLLQNTDTSYASDAGLYVGQCINALVRNNRAEHNVMGLEIENTVNADVYDNIVTNNTGGFLAYDLNKNTIVSRNIRVHRNQIFGNNNPNFASTGIVKTVPAGVGMVLTSIRDIEIFDNVFGNNNTTDIGIMNGLVSETPNFSEWPMNNWRAHDIYLHDNTFQDGSGKAVDNGQTDEKSRPLGVLVKLVADALNEYQISQGKKAEPVPNIVYDGVEPGFTILVMTTWFGNQAGNANHICLKNNTKGKIQPSILDLNLPALLNNSEDPTKESIKTAVIKGETKIYRATDNPSYGGGPDAGFDCEGFQFEGLPVEFPKI</sequence>